<feature type="region of interest" description="Disordered" evidence="1">
    <location>
        <begin position="1"/>
        <end position="30"/>
    </location>
</feature>
<reference evidence="2" key="2">
    <citation type="submission" date="2020-11" db="EMBL/GenBank/DDBJ databases">
        <authorList>
            <person name="McCartney M.A."/>
            <person name="Auch B."/>
            <person name="Kono T."/>
            <person name="Mallez S."/>
            <person name="Becker A."/>
            <person name="Gohl D.M."/>
            <person name="Silverstein K.A.T."/>
            <person name="Koren S."/>
            <person name="Bechman K.B."/>
            <person name="Herman A."/>
            <person name="Abrahante J.E."/>
            <person name="Garbe J."/>
        </authorList>
    </citation>
    <scope>NUCLEOTIDE SEQUENCE</scope>
    <source>
        <strain evidence="2">Duluth1</strain>
        <tissue evidence="2">Whole animal</tissue>
    </source>
</reference>
<accession>A0A9D4DQP6</accession>
<keyword evidence="3" id="KW-1185">Reference proteome</keyword>
<feature type="compositionally biased region" description="Basic and acidic residues" evidence="1">
    <location>
        <begin position="9"/>
        <end position="22"/>
    </location>
</feature>
<dbReference type="EMBL" id="JAIWYP010000010">
    <property type="protein sequence ID" value="KAH3753288.1"/>
    <property type="molecule type" value="Genomic_DNA"/>
</dbReference>
<organism evidence="2 3">
    <name type="scientific">Dreissena polymorpha</name>
    <name type="common">Zebra mussel</name>
    <name type="synonym">Mytilus polymorpha</name>
    <dbReference type="NCBI Taxonomy" id="45954"/>
    <lineage>
        <taxon>Eukaryota</taxon>
        <taxon>Metazoa</taxon>
        <taxon>Spiralia</taxon>
        <taxon>Lophotrochozoa</taxon>
        <taxon>Mollusca</taxon>
        <taxon>Bivalvia</taxon>
        <taxon>Autobranchia</taxon>
        <taxon>Heteroconchia</taxon>
        <taxon>Euheterodonta</taxon>
        <taxon>Imparidentia</taxon>
        <taxon>Neoheterodontei</taxon>
        <taxon>Myida</taxon>
        <taxon>Dreissenoidea</taxon>
        <taxon>Dreissenidae</taxon>
        <taxon>Dreissena</taxon>
    </lineage>
</organism>
<evidence type="ECO:0000313" key="3">
    <source>
        <dbReference type="Proteomes" id="UP000828390"/>
    </source>
</evidence>
<dbReference type="Proteomes" id="UP000828390">
    <property type="component" value="Unassembled WGS sequence"/>
</dbReference>
<sequence>MFGFSTSKPRPDSEQRYNKEGDWYGEASGPVTEPVDEQHVQYPTVKPKPVAWEAHHVQYQAVAHMPVTHGVESGQYQAITQVPMTHGVYPVQCHAMAQEAQPVQYQLTHGVQSGQYQAVTQVPVAHGTCPVQYHAMAQGAQPMPHQVKTQVPVSQGDQLHYMLVGGQGQLIDPVNQPKLPYIFPPGQSRYVTSTQVDRSGATPHLVSQNAVNATGGVSDNVAALFGQRALPPGQLKSRLQSLPKTLVYDGQGSWQAFLTKLKKFSTIFEWEEREKRDYLWLC</sequence>
<gene>
    <name evidence="2" type="ORF">DPMN_187923</name>
</gene>
<protein>
    <submittedName>
        <fullName evidence="2">Uncharacterized protein</fullName>
    </submittedName>
</protein>
<evidence type="ECO:0000313" key="2">
    <source>
        <dbReference type="EMBL" id="KAH3753288.1"/>
    </source>
</evidence>
<evidence type="ECO:0000256" key="1">
    <source>
        <dbReference type="SAM" id="MobiDB-lite"/>
    </source>
</evidence>
<name>A0A9D4DQP6_DREPO</name>
<proteinExistence type="predicted"/>
<dbReference type="AlphaFoldDB" id="A0A9D4DQP6"/>
<reference evidence="2" key="1">
    <citation type="journal article" date="2019" name="bioRxiv">
        <title>The Genome of the Zebra Mussel, Dreissena polymorpha: A Resource for Invasive Species Research.</title>
        <authorList>
            <person name="McCartney M.A."/>
            <person name="Auch B."/>
            <person name="Kono T."/>
            <person name="Mallez S."/>
            <person name="Zhang Y."/>
            <person name="Obille A."/>
            <person name="Becker A."/>
            <person name="Abrahante J.E."/>
            <person name="Garbe J."/>
            <person name="Badalamenti J.P."/>
            <person name="Herman A."/>
            <person name="Mangelson H."/>
            <person name="Liachko I."/>
            <person name="Sullivan S."/>
            <person name="Sone E.D."/>
            <person name="Koren S."/>
            <person name="Silverstein K.A.T."/>
            <person name="Beckman K.B."/>
            <person name="Gohl D.M."/>
        </authorList>
    </citation>
    <scope>NUCLEOTIDE SEQUENCE</scope>
    <source>
        <strain evidence="2">Duluth1</strain>
        <tissue evidence="2">Whole animal</tissue>
    </source>
</reference>
<comment type="caution">
    <text evidence="2">The sequence shown here is derived from an EMBL/GenBank/DDBJ whole genome shotgun (WGS) entry which is preliminary data.</text>
</comment>